<keyword evidence="3 9" id="KW-0813">Transport</keyword>
<feature type="transmembrane region" description="Helical" evidence="9">
    <location>
        <begin position="28"/>
        <end position="50"/>
    </location>
</feature>
<evidence type="ECO:0000256" key="8">
    <source>
        <dbReference type="ARBA" id="ARBA00023136"/>
    </source>
</evidence>
<comment type="caution">
    <text evidence="11">The sequence shown here is derived from an EMBL/GenBank/DDBJ whole genome shotgun (WGS) entry which is preliminary data.</text>
</comment>
<evidence type="ECO:0000256" key="7">
    <source>
        <dbReference type="ARBA" id="ARBA00022989"/>
    </source>
</evidence>
<comment type="similarity">
    <text evidence="2">Belongs to the binding-protein-dependent transport system permease family. HisMQ subfamily.</text>
</comment>
<evidence type="ECO:0000313" key="11">
    <source>
        <dbReference type="EMBL" id="MBU3874452.1"/>
    </source>
</evidence>
<organism evidence="11 12">
    <name type="scientific">Faecalicatena faecalis</name>
    <dbReference type="NCBI Taxonomy" id="2726362"/>
    <lineage>
        <taxon>Bacteria</taxon>
        <taxon>Bacillati</taxon>
        <taxon>Bacillota</taxon>
        <taxon>Clostridia</taxon>
        <taxon>Lachnospirales</taxon>
        <taxon>Lachnospiraceae</taxon>
        <taxon>Faecalicatena</taxon>
    </lineage>
</organism>
<keyword evidence="12" id="KW-1185">Reference proteome</keyword>
<protein>
    <submittedName>
        <fullName evidence="11">Amino acid ABC transporter permease</fullName>
    </submittedName>
</protein>
<dbReference type="EMBL" id="JABACJ020000001">
    <property type="protein sequence ID" value="MBU3874452.1"/>
    <property type="molecule type" value="Genomic_DNA"/>
</dbReference>
<evidence type="ECO:0000256" key="5">
    <source>
        <dbReference type="ARBA" id="ARBA00022692"/>
    </source>
</evidence>
<accession>A0ABS6CZN6</accession>
<dbReference type="InterPro" id="IPR010065">
    <property type="entry name" value="AA_ABC_transptr_permease_3TM"/>
</dbReference>
<dbReference type="InterPro" id="IPR043429">
    <property type="entry name" value="ArtM/GltK/GlnP/TcyL/YhdX-like"/>
</dbReference>
<keyword evidence="6" id="KW-0029">Amino-acid transport</keyword>
<gene>
    <name evidence="11" type="ORF">HGO97_001290</name>
</gene>
<keyword evidence="7 9" id="KW-1133">Transmembrane helix</keyword>
<dbReference type="NCBIfam" id="TIGR01726">
    <property type="entry name" value="HEQRo_perm_3TM"/>
    <property type="match status" value="1"/>
</dbReference>
<evidence type="ECO:0000256" key="4">
    <source>
        <dbReference type="ARBA" id="ARBA00022475"/>
    </source>
</evidence>
<evidence type="ECO:0000256" key="9">
    <source>
        <dbReference type="RuleBase" id="RU363032"/>
    </source>
</evidence>
<evidence type="ECO:0000256" key="6">
    <source>
        <dbReference type="ARBA" id="ARBA00022970"/>
    </source>
</evidence>
<feature type="transmembrane region" description="Helical" evidence="9">
    <location>
        <begin position="196"/>
        <end position="218"/>
    </location>
</feature>
<dbReference type="Pfam" id="PF00528">
    <property type="entry name" value="BPD_transp_1"/>
    <property type="match status" value="1"/>
</dbReference>
<dbReference type="RefSeq" id="WP_216238642.1">
    <property type="nucleotide sequence ID" value="NZ_JABACJ020000001.1"/>
</dbReference>
<dbReference type="InterPro" id="IPR000515">
    <property type="entry name" value="MetI-like"/>
</dbReference>
<evidence type="ECO:0000313" key="12">
    <source>
        <dbReference type="Proteomes" id="UP000723714"/>
    </source>
</evidence>
<keyword evidence="4" id="KW-1003">Cell membrane</keyword>
<dbReference type="CDD" id="cd06261">
    <property type="entry name" value="TM_PBP2"/>
    <property type="match status" value="1"/>
</dbReference>
<name>A0ABS6CZN6_9FIRM</name>
<comment type="subcellular location">
    <subcellularLocation>
        <location evidence="1 9">Cell membrane</location>
        <topology evidence="1 9">Multi-pass membrane protein</topology>
    </subcellularLocation>
</comment>
<reference evidence="11 12" key="1">
    <citation type="submission" date="2021-06" db="EMBL/GenBank/DDBJ databases">
        <title>Faecalicatena sp. nov. isolated from porcine feces.</title>
        <authorList>
            <person name="Oh B.S."/>
            <person name="Lee J.H."/>
        </authorList>
    </citation>
    <scope>NUCLEOTIDE SEQUENCE [LARGE SCALE GENOMIC DNA]</scope>
    <source>
        <strain evidence="11 12">AGMB00832</strain>
    </source>
</reference>
<dbReference type="PROSITE" id="PS50928">
    <property type="entry name" value="ABC_TM1"/>
    <property type="match status" value="1"/>
</dbReference>
<dbReference type="PANTHER" id="PTHR30614:SF20">
    <property type="entry name" value="GLUTAMINE TRANSPORT SYSTEM PERMEASE PROTEIN GLNP"/>
    <property type="match status" value="1"/>
</dbReference>
<dbReference type="PANTHER" id="PTHR30614">
    <property type="entry name" value="MEMBRANE COMPONENT OF AMINO ACID ABC TRANSPORTER"/>
    <property type="match status" value="1"/>
</dbReference>
<keyword evidence="8 9" id="KW-0472">Membrane</keyword>
<feature type="transmembrane region" description="Helical" evidence="9">
    <location>
        <begin position="96"/>
        <end position="115"/>
    </location>
</feature>
<evidence type="ECO:0000256" key="3">
    <source>
        <dbReference type="ARBA" id="ARBA00022448"/>
    </source>
</evidence>
<feature type="transmembrane region" description="Helical" evidence="9">
    <location>
        <begin position="62"/>
        <end position="90"/>
    </location>
</feature>
<evidence type="ECO:0000256" key="1">
    <source>
        <dbReference type="ARBA" id="ARBA00004651"/>
    </source>
</evidence>
<sequence>MLQTLQDKFYQNFIKDDHWKYIADGLKVTLQVTFFAVIIGIVLGFLVAIIRSTYDKTGKLKILNVICKVYLTVIRGTPVVVQLLIIYFGIFASVDISKVLVAIMAFGLNSGAYVAEIFRSGIMSIDNGQFEAGRSLGFNYVQTMIHIIMPQAFKNVLPALGNEFIVLLKETSVSGYIALQDLTKGGDIIRSRTYDAMFPLVAVALVYLVMVMIFTKLVNILERRLRNSDH</sequence>
<keyword evidence="5 9" id="KW-0812">Transmembrane</keyword>
<dbReference type="Proteomes" id="UP000723714">
    <property type="component" value="Unassembled WGS sequence"/>
</dbReference>
<evidence type="ECO:0000259" key="10">
    <source>
        <dbReference type="PROSITE" id="PS50928"/>
    </source>
</evidence>
<feature type="domain" description="ABC transmembrane type-1" evidence="10">
    <location>
        <begin position="26"/>
        <end position="218"/>
    </location>
</feature>
<evidence type="ECO:0000256" key="2">
    <source>
        <dbReference type="ARBA" id="ARBA00010072"/>
    </source>
</evidence>
<proteinExistence type="inferred from homology"/>
<feature type="transmembrane region" description="Helical" evidence="9">
    <location>
        <begin position="136"/>
        <end position="153"/>
    </location>
</feature>